<keyword evidence="2" id="KW-1185">Reference proteome</keyword>
<dbReference type="STRING" id="246199.CUS_6303"/>
<dbReference type="EMBL" id="ADKM02000040">
    <property type="protein sequence ID" value="EGC04145.1"/>
    <property type="molecule type" value="Genomic_DNA"/>
</dbReference>
<organism evidence="1 2">
    <name type="scientific">Ruminococcus albus 8</name>
    <dbReference type="NCBI Taxonomy" id="246199"/>
    <lineage>
        <taxon>Bacteria</taxon>
        <taxon>Bacillati</taxon>
        <taxon>Bacillota</taxon>
        <taxon>Clostridia</taxon>
        <taxon>Eubacteriales</taxon>
        <taxon>Oscillospiraceae</taxon>
        <taxon>Ruminococcus</taxon>
    </lineage>
</organism>
<dbReference type="RefSeq" id="WP_002847643.1">
    <property type="nucleotide sequence ID" value="NZ_ADKM02000040.1"/>
</dbReference>
<evidence type="ECO:0000313" key="2">
    <source>
        <dbReference type="Proteomes" id="UP000004259"/>
    </source>
</evidence>
<gene>
    <name evidence="1" type="ORF">CUS_6303</name>
</gene>
<evidence type="ECO:0000313" key="1">
    <source>
        <dbReference type="EMBL" id="EGC04145.1"/>
    </source>
</evidence>
<comment type="caution">
    <text evidence="1">The sequence shown here is derived from an EMBL/GenBank/DDBJ whole genome shotgun (WGS) entry which is preliminary data.</text>
</comment>
<accession>E9S9J0</accession>
<dbReference type="Proteomes" id="UP000004259">
    <property type="component" value="Unassembled WGS sequence"/>
</dbReference>
<sequence>MKKFISTIPLQPEGQLKINVYSAADNEILENSLETRFPIMIPVSLSVKKDDEITFICIIKDNPNAEHNLGYFKEEADALAEKIGFKYNVKTITVPDNEHGEDLEAHLDTFEKLIDMFEDNDILTACTTYGTKPTPMVELMGLSYAKNVLKNVYIDRVVYGRFDHSTKKAFIHDITSLFYMNEIISKFSPCMGDSPKNVIKALLGK</sequence>
<dbReference type="AlphaFoldDB" id="E9S9J0"/>
<protein>
    <submittedName>
        <fullName evidence="1">Uncharacterized protein</fullName>
    </submittedName>
</protein>
<proteinExistence type="predicted"/>
<dbReference type="OrthoDB" id="1851158at2"/>
<name>E9S9J0_RUMAL</name>
<dbReference type="eggNOG" id="ENOG5033C28">
    <property type="taxonomic scope" value="Bacteria"/>
</dbReference>
<reference evidence="1 2" key="1">
    <citation type="submission" date="2011-02" db="EMBL/GenBank/DDBJ databases">
        <authorList>
            <person name="Nelson K.E."/>
            <person name="Sutton G."/>
            <person name="Torralba M."/>
            <person name="Durkin S."/>
            <person name="Harkins D."/>
            <person name="Montgomery R."/>
            <person name="Ziemer C."/>
            <person name="Klaassens E."/>
            <person name="Ocuiv P."/>
            <person name="Morrison M."/>
        </authorList>
    </citation>
    <scope>NUCLEOTIDE SEQUENCE [LARGE SCALE GENOMIC DNA]</scope>
    <source>
        <strain evidence="1 2">8</strain>
    </source>
</reference>